<dbReference type="AlphaFoldDB" id="A0A0F3IL70"/>
<keyword evidence="5" id="KW-1185">Reference proteome</keyword>
<gene>
    <name evidence="4" type="ORF">VZ94_04455</name>
</gene>
<evidence type="ECO:0000313" key="4">
    <source>
        <dbReference type="EMBL" id="KJV07485.1"/>
    </source>
</evidence>
<organism evidence="4 5">
    <name type="scientific">Methylocucumis oryzae</name>
    <dbReference type="NCBI Taxonomy" id="1632867"/>
    <lineage>
        <taxon>Bacteria</taxon>
        <taxon>Pseudomonadati</taxon>
        <taxon>Pseudomonadota</taxon>
        <taxon>Gammaproteobacteria</taxon>
        <taxon>Methylococcales</taxon>
        <taxon>Methylococcaceae</taxon>
        <taxon>Methylocucumis</taxon>
    </lineage>
</organism>
<protein>
    <submittedName>
        <fullName evidence="4">Methyltransferase type 12</fullName>
    </submittedName>
</protein>
<dbReference type="GO" id="GO:0008168">
    <property type="term" value="F:methyltransferase activity"/>
    <property type="evidence" value="ECO:0007669"/>
    <property type="project" value="UniProtKB-KW"/>
</dbReference>
<dbReference type="PATRIC" id="fig|1632867.3.peg.3954"/>
<dbReference type="Proteomes" id="UP000033684">
    <property type="component" value="Unassembled WGS sequence"/>
</dbReference>
<dbReference type="InterPro" id="IPR041698">
    <property type="entry name" value="Methyltransf_25"/>
</dbReference>
<evidence type="ECO:0000259" key="3">
    <source>
        <dbReference type="Pfam" id="PF13649"/>
    </source>
</evidence>
<dbReference type="PANTHER" id="PTHR43861">
    <property type="entry name" value="TRANS-ACONITATE 2-METHYLTRANSFERASE-RELATED"/>
    <property type="match status" value="1"/>
</dbReference>
<reference evidence="5" key="1">
    <citation type="submission" date="2015-03" db="EMBL/GenBank/DDBJ databases">
        <title>Draft genome sequence of a novel methanotroph (Sn10-6) isolated from flooded ricefield rhizosphere in India.</title>
        <authorList>
            <person name="Pandit P.S."/>
            <person name="Pore S.D."/>
            <person name="Arora P."/>
            <person name="Kapse N.G."/>
            <person name="Dhakephalkar P.K."/>
            <person name="Rahalkar M.C."/>
        </authorList>
    </citation>
    <scope>NUCLEOTIDE SEQUENCE [LARGE SCALE GENOMIC DNA]</scope>
    <source>
        <strain evidence="5">Sn10-6</strain>
    </source>
</reference>
<dbReference type="PANTHER" id="PTHR43861:SF1">
    <property type="entry name" value="TRANS-ACONITATE 2-METHYLTRANSFERASE"/>
    <property type="match status" value="1"/>
</dbReference>
<sequence>MKRQAEPELMEDSAQVYAYAQADFSAPHTEFINRLQAFINNPSFNGLVLDLGCGPGDISLKFALAFPNSTVHAIDGSKAMIDYAQTLLINNNVQLEFIHGKLPEATLPCLAYDLIFSNSLLHHLAEPMTLWHTIKHYAKPGAPIMVMDLLRPNSPTAAQTLVDTYAALEPELLKHDFYHSLLAAYTQTEVEQQLVSAQLNFNVEQISDRHLLITGMMPC</sequence>
<evidence type="ECO:0000256" key="1">
    <source>
        <dbReference type="ARBA" id="ARBA00022603"/>
    </source>
</evidence>
<proteinExistence type="predicted"/>
<name>A0A0F3IL70_9GAMM</name>
<dbReference type="EMBL" id="LAJX01000034">
    <property type="protein sequence ID" value="KJV07485.1"/>
    <property type="molecule type" value="Genomic_DNA"/>
</dbReference>
<dbReference type="RefSeq" id="WP_045778317.1">
    <property type="nucleotide sequence ID" value="NZ_LAJX01000034.1"/>
</dbReference>
<dbReference type="Pfam" id="PF13649">
    <property type="entry name" value="Methyltransf_25"/>
    <property type="match status" value="1"/>
</dbReference>
<evidence type="ECO:0000313" key="5">
    <source>
        <dbReference type="Proteomes" id="UP000033684"/>
    </source>
</evidence>
<accession>A0A0F3IL70</accession>
<dbReference type="OrthoDB" id="9778766at2"/>
<dbReference type="Gene3D" id="3.40.50.150">
    <property type="entry name" value="Vaccinia Virus protein VP39"/>
    <property type="match status" value="1"/>
</dbReference>
<keyword evidence="1 4" id="KW-0489">Methyltransferase</keyword>
<feature type="domain" description="Methyltransferase" evidence="3">
    <location>
        <begin position="48"/>
        <end position="141"/>
    </location>
</feature>
<comment type="caution">
    <text evidence="4">The sequence shown here is derived from an EMBL/GenBank/DDBJ whole genome shotgun (WGS) entry which is preliminary data.</text>
</comment>
<dbReference type="InterPro" id="IPR029063">
    <property type="entry name" value="SAM-dependent_MTases_sf"/>
</dbReference>
<reference evidence="4 5" key="2">
    <citation type="journal article" date="2016" name="Microb. Ecol.">
        <title>Genome Characteristics of a Novel Type I Methanotroph (Sn10-6) Isolated from a Flooded Indian Rice Field.</title>
        <authorList>
            <person name="Rahalkar M.C."/>
            <person name="Pandit P.S."/>
            <person name="Dhakephalkar P.K."/>
            <person name="Pore S."/>
            <person name="Arora P."/>
            <person name="Kapse N."/>
        </authorList>
    </citation>
    <scope>NUCLEOTIDE SEQUENCE [LARGE SCALE GENOMIC DNA]</scope>
    <source>
        <strain evidence="4 5">Sn10-6</strain>
    </source>
</reference>
<dbReference type="GO" id="GO:0032259">
    <property type="term" value="P:methylation"/>
    <property type="evidence" value="ECO:0007669"/>
    <property type="project" value="UniProtKB-KW"/>
</dbReference>
<dbReference type="SUPFAM" id="SSF53335">
    <property type="entry name" value="S-adenosyl-L-methionine-dependent methyltransferases"/>
    <property type="match status" value="1"/>
</dbReference>
<evidence type="ECO:0000256" key="2">
    <source>
        <dbReference type="ARBA" id="ARBA00022679"/>
    </source>
</evidence>
<dbReference type="CDD" id="cd02440">
    <property type="entry name" value="AdoMet_MTases"/>
    <property type="match status" value="1"/>
</dbReference>
<keyword evidence="2 4" id="KW-0808">Transferase</keyword>